<dbReference type="Proteomes" id="UP000612349">
    <property type="component" value="Unassembled WGS sequence"/>
</dbReference>
<organism evidence="2 3">
    <name type="scientific">Croceicoccus mobilis</name>
    <dbReference type="NCBI Taxonomy" id="1703339"/>
    <lineage>
        <taxon>Bacteria</taxon>
        <taxon>Pseudomonadati</taxon>
        <taxon>Pseudomonadota</taxon>
        <taxon>Alphaproteobacteria</taxon>
        <taxon>Sphingomonadales</taxon>
        <taxon>Erythrobacteraceae</taxon>
        <taxon>Croceicoccus</taxon>
    </lineage>
</organism>
<protein>
    <recommendedName>
        <fullName evidence="1">Phosphoadenosine phosphosulphate reductase domain-containing protein</fullName>
    </recommendedName>
</protein>
<dbReference type="InterPro" id="IPR014729">
    <property type="entry name" value="Rossmann-like_a/b/a_fold"/>
</dbReference>
<dbReference type="PANTHER" id="PTHR43196:SF2">
    <property type="entry name" value="PHOSPHOADENOSINE PHOSPHOSULFATE REDUCTASE"/>
    <property type="match status" value="1"/>
</dbReference>
<keyword evidence="3" id="KW-1185">Reference proteome</keyword>
<evidence type="ECO:0000259" key="1">
    <source>
        <dbReference type="Pfam" id="PF01507"/>
    </source>
</evidence>
<evidence type="ECO:0000313" key="3">
    <source>
        <dbReference type="Proteomes" id="UP000612349"/>
    </source>
</evidence>
<name>A0A916Z8X2_9SPHN</name>
<accession>A0A916Z8X2</accession>
<dbReference type="PANTHER" id="PTHR43196">
    <property type="entry name" value="SULFATE ADENYLYLTRANSFERASE SUBUNIT 2"/>
    <property type="match status" value="1"/>
</dbReference>
<sequence>MTRDAPQLAIDPTIAKEITTDTEIVYSLSGGKDSSAAAHRVDVYLDSIGHPKSRRHAIHADLGKIEWKQTPKFVEQVADNLAVELTVVRRKAGGLIERWQDRWSRSQARYRDLLTYQLISPFSSASLRFCTSEAKVSPINAELKRRHHGKTIISVIGVRRAESLGRAKAPISKFEASHTPVNNRAGTRLFSWNPIIEWTDDQVYEYHAANGLPLHPAYGMGSTRLSCSYCVLASLHNLQTASLCAGNHASYADIVDLELASGFSFQPGRWLAQVTPELLSPEQARHLPAAIKSAALRRRLETSLPPDLRFKRGWPPRVPTIDEATAIATVRNAILTDRSISNLYPTPSDIRARFAELHSTHRRKAEKEYQQ</sequence>
<dbReference type="EMBL" id="BMIP01000011">
    <property type="protein sequence ID" value="GGD82330.1"/>
    <property type="molecule type" value="Genomic_DNA"/>
</dbReference>
<reference evidence="2" key="1">
    <citation type="journal article" date="2014" name="Int. J. Syst. Evol. Microbiol.">
        <title>Complete genome sequence of Corynebacterium casei LMG S-19264T (=DSM 44701T), isolated from a smear-ripened cheese.</title>
        <authorList>
            <consortium name="US DOE Joint Genome Institute (JGI-PGF)"/>
            <person name="Walter F."/>
            <person name="Albersmeier A."/>
            <person name="Kalinowski J."/>
            <person name="Ruckert C."/>
        </authorList>
    </citation>
    <scope>NUCLEOTIDE SEQUENCE</scope>
    <source>
        <strain evidence="2">CGMCC 1.15360</strain>
    </source>
</reference>
<comment type="caution">
    <text evidence="2">The sequence shown here is derived from an EMBL/GenBank/DDBJ whole genome shotgun (WGS) entry which is preliminary data.</text>
</comment>
<reference evidence="2" key="2">
    <citation type="submission" date="2020-09" db="EMBL/GenBank/DDBJ databases">
        <authorList>
            <person name="Sun Q."/>
            <person name="Zhou Y."/>
        </authorList>
    </citation>
    <scope>NUCLEOTIDE SEQUENCE</scope>
    <source>
        <strain evidence="2">CGMCC 1.15360</strain>
    </source>
</reference>
<dbReference type="RefSeq" id="WP_066769450.1">
    <property type="nucleotide sequence ID" value="NZ_BMIP01000011.1"/>
</dbReference>
<dbReference type="OrthoDB" id="7574889at2"/>
<gene>
    <name evidence="2" type="ORF">GCM10010990_35450</name>
</gene>
<proteinExistence type="predicted"/>
<dbReference type="InterPro" id="IPR002500">
    <property type="entry name" value="PAPS_reduct_dom"/>
</dbReference>
<dbReference type="AlphaFoldDB" id="A0A916Z8X2"/>
<evidence type="ECO:0000313" key="2">
    <source>
        <dbReference type="EMBL" id="GGD82330.1"/>
    </source>
</evidence>
<dbReference type="InterPro" id="IPR050128">
    <property type="entry name" value="Sulfate_adenylyltrnsfr_sub2"/>
</dbReference>
<dbReference type="GO" id="GO:0003824">
    <property type="term" value="F:catalytic activity"/>
    <property type="evidence" value="ECO:0007669"/>
    <property type="project" value="InterPro"/>
</dbReference>
<dbReference type="Pfam" id="PF01507">
    <property type="entry name" value="PAPS_reduct"/>
    <property type="match status" value="1"/>
</dbReference>
<dbReference type="Gene3D" id="3.40.50.620">
    <property type="entry name" value="HUPs"/>
    <property type="match status" value="1"/>
</dbReference>
<dbReference type="SUPFAM" id="SSF52402">
    <property type="entry name" value="Adenine nucleotide alpha hydrolases-like"/>
    <property type="match status" value="1"/>
</dbReference>
<feature type="domain" description="Phosphoadenosine phosphosulphate reductase" evidence="1">
    <location>
        <begin position="23"/>
        <end position="230"/>
    </location>
</feature>